<dbReference type="InterPro" id="IPR013320">
    <property type="entry name" value="ConA-like_dom_sf"/>
</dbReference>
<dbReference type="PROSITE" id="PS50835">
    <property type="entry name" value="IG_LIKE"/>
    <property type="match status" value="1"/>
</dbReference>
<name>A0A934VAR2_9BACT</name>
<dbReference type="GO" id="GO:0005509">
    <property type="term" value="F:calcium ion binding"/>
    <property type="evidence" value="ECO:0007669"/>
    <property type="project" value="InterPro"/>
</dbReference>
<organism evidence="5 6">
    <name type="scientific">Luteolibacter yonseiensis</name>
    <dbReference type="NCBI Taxonomy" id="1144680"/>
    <lineage>
        <taxon>Bacteria</taxon>
        <taxon>Pseudomonadati</taxon>
        <taxon>Verrucomicrobiota</taxon>
        <taxon>Verrucomicrobiia</taxon>
        <taxon>Verrucomicrobiales</taxon>
        <taxon>Verrucomicrobiaceae</taxon>
        <taxon>Luteolibacter</taxon>
    </lineage>
</organism>
<gene>
    <name evidence="5" type="ORF">JIN84_07260</name>
</gene>
<evidence type="ECO:0000313" key="5">
    <source>
        <dbReference type="EMBL" id="MBK1815405.1"/>
    </source>
</evidence>
<keyword evidence="2" id="KW-1015">Disulfide bond</keyword>
<keyword evidence="1" id="KW-0732">Signal</keyword>
<dbReference type="EMBL" id="JAENIK010000008">
    <property type="protein sequence ID" value="MBK1815405.1"/>
    <property type="molecule type" value="Genomic_DNA"/>
</dbReference>
<dbReference type="InterPro" id="IPR015919">
    <property type="entry name" value="Cadherin-like_sf"/>
</dbReference>
<dbReference type="InterPro" id="IPR006558">
    <property type="entry name" value="LamG-like"/>
</dbReference>
<dbReference type="Pfam" id="PF13385">
    <property type="entry name" value="Laminin_G_3"/>
    <property type="match status" value="2"/>
</dbReference>
<evidence type="ECO:0000313" key="6">
    <source>
        <dbReference type="Proteomes" id="UP000600139"/>
    </source>
</evidence>
<evidence type="ECO:0000256" key="1">
    <source>
        <dbReference type="ARBA" id="ARBA00022729"/>
    </source>
</evidence>
<sequence>MSKPTSFERPAASPGIRLASAIALLSAVTVPALRADITYNLNFDPASSPQTQQVANSVAVAAAFYNQYGSFNKHWSVNYNAGIPTAEANYSGYMGYGGIRNERVVFHEAAHTFGMGTGPNYGNLISGGVWKGRYGNQAQFDTYNDFGDGLHGDGHAVWPSGYNYDNEDGVIERHWHTRIMAGIRADMGILSFTREARNEGVVAGETAEFRVESPMAASWQWSKNGVPLTNGGDISGATSPRLRIANAEAADAGSYRCTVTGANETLNSRPRQLWVHAAAPLGQWNFNGNPGDALGLNHGTAIGSPAYVAGKTGQAVDLDGTDDYIDLPDPVGRAGDITVATWVNWDGGGNWQRVFDLGSNTYQYLFLSPKSGDNTLRLALKDSINGRDVEYQVNAPALTTGQWVHLAAVLNGNYMTLYVNGKPAGSAFDLDASPAHFPATNNYIGKSQSADPLFNGRVDDFRIYGKALSGSDVWSLWGQSANQAPVFSQPVITLPAVSALEPFAPQTVAPFASDPDSNPLTFSKLYGPAWLAVAANGTLTGQPGAGSGGENTFIIRVTDPSGASSDATVKIQIHAPLAAPVTSSTTAPVTDDDDAYHFASNIGEPDTINGTTNAADNDESTYLAEDRSSKGQTFTTGTSAQGYFLQSFTVQHVNWPTVTPNGSGYDIQPGDQWEFQIGTMSGTTKTPLLRYTAVYDGTALTGSGTGGTGRYLTFNVSGMAVRLEPATTYYFEIAPLSGDPYFEMNSKRTGTYAGGTAFRGNVAGTLGTSVTPLAGDYIFHVNLEAKNIIAPGTVAYWNFEEGSPNTYVPYARTTDNQYQGSLFDQSGNGNHLSVWTGNWQWYRPQVPSGTTPQTGIANSLSIQNAGAYPSITSTGTSLASWSPETWTIEAAIRPDDATNGYQTFIGRDSRGAFAGDPALAAIYFTVVPNGGLRFMFTDAAGNNWDITTAANTIQDAKWHAVAATSDGDTLSLYLKNISNGATAYTLLGTRDISASANPAISTGAGDGGDWDPGTITIARGLHNGGHTDRFFGHIDDVRLTNGALAPENFLYSPLGSIQAWRLGHFGTTAATGSAADNADPDGDGWDNISEYISGTLPNNPSSKLGIASLLAEGDDRTITFPTINGRYYTVQATDTLVAASWETVLTSGVPAANLPGTGGDLQVTDSGGATHPKRFYRILVTK</sequence>
<accession>A0A934VAR2</accession>
<dbReference type="Pfam" id="PF07679">
    <property type="entry name" value="I-set"/>
    <property type="match status" value="1"/>
</dbReference>
<dbReference type="SMART" id="SM00409">
    <property type="entry name" value="IG"/>
    <property type="match status" value="1"/>
</dbReference>
<dbReference type="Gene3D" id="2.60.40.10">
    <property type="entry name" value="Immunoglobulins"/>
    <property type="match status" value="2"/>
</dbReference>
<dbReference type="SUPFAM" id="SSF49313">
    <property type="entry name" value="Cadherin-like"/>
    <property type="match status" value="1"/>
</dbReference>
<dbReference type="SUPFAM" id="SSF48726">
    <property type="entry name" value="Immunoglobulin"/>
    <property type="match status" value="1"/>
</dbReference>
<dbReference type="Proteomes" id="UP000600139">
    <property type="component" value="Unassembled WGS sequence"/>
</dbReference>
<dbReference type="SUPFAM" id="SSF49899">
    <property type="entry name" value="Concanavalin A-like lectins/glucanases"/>
    <property type="match status" value="2"/>
</dbReference>
<evidence type="ECO:0000259" key="4">
    <source>
        <dbReference type="PROSITE" id="PS50835"/>
    </source>
</evidence>
<dbReference type="Pfam" id="PF17963">
    <property type="entry name" value="Big_9"/>
    <property type="match status" value="1"/>
</dbReference>
<feature type="region of interest" description="Disordered" evidence="3">
    <location>
        <begin position="609"/>
        <end position="631"/>
    </location>
</feature>
<dbReference type="InterPro" id="IPR036179">
    <property type="entry name" value="Ig-like_dom_sf"/>
</dbReference>
<dbReference type="RefSeq" id="WP_200350366.1">
    <property type="nucleotide sequence ID" value="NZ_BAABHZ010000012.1"/>
</dbReference>
<dbReference type="InterPro" id="IPR013783">
    <property type="entry name" value="Ig-like_fold"/>
</dbReference>
<keyword evidence="6" id="KW-1185">Reference proteome</keyword>
<evidence type="ECO:0000256" key="2">
    <source>
        <dbReference type="ARBA" id="ARBA00023157"/>
    </source>
</evidence>
<dbReference type="GO" id="GO:0016020">
    <property type="term" value="C:membrane"/>
    <property type="evidence" value="ECO:0007669"/>
    <property type="project" value="InterPro"/>
</dbReference>
<proteinExistence type="predicted"/>
<dbReference type="InterPro" id="IPR003599">
    <property type="entry name" value="Ig_sub"/>
</dbReference>
<dbReference type="AlphaFoldDB" id="A0A934VAR2"/>
<reference evidence="5" key="1">
    <citation type="submission" date="2021-01" db="EMBL/GenBank/DDBJ databases">
        <title>Modified the classification status of verrucomicrobia.</title>
        <authorList>
            <person name="Feng X."/>
        </authorList>
    </citation>
    <scope>NUCLEOTIDE SEQUENCE</scope>
    <source>
        <strain evidence="5">JCM 18052</strain>
    </source>
</reference>
<dbReference type="Gene3D" id="2.60.120.200">
    <property type="match status" value="2"/>
</dbReference>
<evidence type="ECO:0000256" key="3">
    <source>
        <dbReference type="SAM" id="MobiDB-lite"/>
    </source>
</evidence>
<comment type="caution">
    <text evidence="5">The sequence shown here is derived from an EMBL/GenBank/DDBJ whole genome shotgun (WGS) entry which is preliminary data.</text>
</comment>
<feature type="domain" description="Ig-like" evidence="4">
    <location>
        <begin position="202"/>
        <end position="267"/>
    </location>
</feature>
<dbReference type="InterPro" id="IPR007110">
    <property type="entry name" value="Ig-like_dom"/>
</dbReference>
<dbReference type="SMART" id="SM00560">
    <property type="entry name" value="LamGL"/>
    <property type="match status" value="1"/>
</dbReference>
<dbReference type="InterPro" id="IPR013098">
    <property type="entry name" value="Ig_I-set"/>
</dbReference>
<protein>
    <recommendedName>
        <fullName evidence="4">Ig-like domain-containing protein</fullName>
    </recommendedName>
</protein>